<protein>
    <recommendedName>
        <fullName evidence="6">Mediator of RNA polymerase II transcription subunit 7</fullName>
    </recommendedName>
</protein>
<evidence type="ECO:0000256" key="6">
    <source>
        <dbReference type="RuleBase" id="RU364060"/>
    </source>
</evidence>
<evidence type="ECO:0000256" key="7">
    <source>
        <dbReference type="SAM" id="MobiDB-lite"/>
    </source>
</evidence>
<comment type="subcellular location">
    <subcellularLocation>
        <location evidence="1 6">Nucleus</location>
    </subcellularLocation>
</comment>
<dbReference type="InterPro" id="IPR009244">
    <property type="entry name" value="Mediatior_Med7"/>
</dbReference>
<dbReference type="Pfam" id="PF05983">
    <property type="entry name" value="Med7"/>
    <property type="match status" value="1"/>
</dbReference>
<dbReference type="GO" id="GO:0006357">
    <property type="term" value="P:regulation of transcription by RNA polymerase II"/>
    <property type="evidence" value="ECO:0007669"/>
    <property type="project" value="InterPro"/>
</dbReference>
<evidence type="ECO:0000256" key="5">
    <source>
        <dbReference type="ARBA" id="ARBA00023242"/>
    </source>
</evidence>
<keyword evidence="6" id="KW-0010">Activator</keyword>
<dbReference type="GO" id="GO:0016592">
    <property type="term" value="C:mediator complex"/>
    <property type="evidence" value="ECO:0007669"/>
    <property type="project" value="InterPro"/>
</dbReference>
<dbReference type="AlphaFoldDB" id="A0A7S0GY98"/>
<organism evidence="8">
    <name type="scientific">Micromonas pusilla</name>
    <name type="common">Picoplanktonic green alga</name>
    <name type="synonym">Chromulina pusilla</name>
    <dbReference type="NCBI Taxonomy" id="38833"/>
    <lineage>
        <taxon>Eukaryota</taxon>
        <taxon>Viridiplantae</taxon>
        <taxon>Chlorophyta</taxon>
        <taxon>Mamiellophyceae</taxon>
        <taxon>Mamiellales</taxon>
        <taxon>Mamiellaceae</taxon>
        <taxon>Micromonas</taxon>
    </lineage>
</organism>
<sequence length="182" mass="20245">MASFPPPPDFYKLYGRDEEAPKPPPPVVGSYTAFGAEHSTEFVEPPFGQSMMYRRDGPGVDLREELKSLNKELLERFIALTNDVIENPSAYERRVEEITLLFNNMHHLLNAIRPSQAYATLEHVLIEQLKQKRERLQAVRDAAAAAESALEKTPGELAKAVQEATKRAEEARAGAAPMAVGD</sequence>
<dbReference type="EMBL" id="HBEN01012821">
    <property type="protein sequence ID" value="CAD8448556.1"/>
    <property type="molecule type" value="Transcribed_RNA"/>
</dbReference>
<dbReference type="InterPro" id="IPR037212">
    <property type="entry name" value="Med7/Med21-like"/>
</dbReference>
<dbReference type="GO" id="GO:0003712">
    <property type="term" value="F:transcription coregulator activity"/>
    <property type="evidence" value="ECO:0007669"/>
    <property type="project" value="InterPro"/>
</dbReference>
<dbReference type="PANTHER" id="PTHR21428">
    <property type="entry name" value="MEDIATOR OF RNA POLYMERASE II TRANSCRIPTION SUBUNIT 7"/>
    <property type="match status" value="1"/>
</dbReference>
<evidence type="ECO:0000256" key="3">
    <source>
        <dbReference type="ARBA" id="ARBA00023015"/>
    </source>
</evidence>
<evidence type="ECO:0000256" key="2">
    <source>
        <dbReference type="ARBA" id="ARBA00009994"/>
    </source>
</evidence>
<dbReference type="GO" id="GO:0070847">
    <property type="term" value="C:core mediator complex"/>
    <property type="evidence" value="ECO:0007669"/>
    <property type="project" value="TreeGrafter"/>
</dbReference>
<feature type="region of interest" description="Disordered" evidence="7">
    <location>
        <begin position="1"/>
        <end position="27"/>
    </location>
</feature>
<accession>A0A7S0GY98</accession>
<comment type="similarity">
    <text evidence="2 6">Belongs to the Mediator complex subunit 7 family.</text>
</comment>
<dbReference type="Gene3D" id="6.10.140.200">
    <property type="match status" value="1"/>
</dbReference>
<evidence type="ECO:0000256" key="1">
    <source>
        <dbReference type="ARBA" id="ARBA00004123"/>
    </source>
</evidence>
<dbReference type="SUPFAM" id="SSF140718">
    <property type="entry name" value="Mediator hinge subcomplex-like"/>
    <property type="match status" value="1"/>
</dbReference>
<proteinExistence type="inferred from homology"/>
<gene>
    <name evidence="8" type="ORF">MSP1401_LOCUS10677</name>
</gene>
<comment type="function">
    <text evidence="6">Component of the Mediator complex, a coactivator involved in the regulated transcription of nearly all RNA polymerase II-dependent genes. Mediator functions as a bridge to convey information from gene-specific regulatory proteins to the basal RNA polymerase II transcription machinery.</text>
</comment>
<keyword evidence="4 6" id="KW-0804">Transcription</keyword>
<evidence type="ECO:0000256" key="4">
    <source>
        <dbReference type="ARBA" id="ARBA00023163"/>
    </source>
</evidence>
<keyword evidence="5 6" id="KW-0539">Nucleus</keyword>
<dbReference type="PANTHER" id="PTHR21428:SF11">
    <property type="entry name" value="MEDIATOR OF RNA POLYMERASE II TRANSCRIPTION SUBUNIT 7"/>
    <property type="match status" value="1"/>
</dbReference>
<evidence type="ECO:0000313" key="8">
    <source>
        <dbReference type="EMBL" id="CAD8448556.1"/>
    </source>
</evidence>
<name>A0A7S0GY98_MICPS</name>
<comment type="subunit">
    <text evidence="6">Component of the Mediator complex.</text>
</comment>
<dbReference type="InterPro" id="IPR044888">
    <property type="entry name" value="Mediatior_Med7_sf"/>
</dbReference>
<reference evidence="8" key="1">
    <citation type="submission" date="2021-01" db="EMBL/GenBank/DDBJ databases">
        <authorList>
            <person name="Corre E."/>
            <person name="Pelletier E."/>
            <person name="Niang G."/>
            <person name="Scheremetjew M."/>
            <person name="Finn R."/>
            <person name="Kale V."/>
            <person name="Holt S."/>
            <person name="Cochrane G."/>
            <person name="Meng A."/>
            <person name="Brown T."/>
            <person name="Cohen L."/>
        </authorList>
    </citation>
    <scope>NUCLEOTIDE SEQUENCE</scope>
    <source>
        <strain evidence="8">CCAC1681</strain>
    </source>
</reference>
<keyword evidence="3 6" id="KW-0805">Transcription regulation</keyword>